<comment type="similarity">
    <text evidence="1">Belongs to the CoA-transferase III family.</text>
</comment>
<dbReference type="InterPro" id="IPR023606">
    <property type="entry name" value="CoA-Trfase_III_dom_1_sf"/>
</dbReference>
<dbReference type="Gene3D" id="3.30.1540.10">
    <property type="entry name" value="formyl-coa transferase, domain 3"/>
    <property type="match status" value="1"/>
</dbReference>
<dbReference type="Pfam" id="PF02515">
    <property type="entry name" value="CoA_transf_3"/>
    <property type="match status" value="2"/>
</dbReference>
<evidence type="ECO:0000313" key="2">
    <source>
        <dbReference type="EMBL" id="CAI2371727.1"/>
    </source>
</evidence>
<reference evidence="2" key="1">
    <citation type="submission" date="2023-07" db="EMBL/GenBank/DDBJ databases">
        <authorList>
            <consortium name="AG Swart"/>
            <person name="Singh M."/>
            <person name="Singh A."/>
            <person name="Seah K."/>
            <person name="Emmerich C."/>
        </authorList>
    </citation>
    <scope>NUCLEOTIDE SEQUENCE</scope>
    <source>
        <strain evidence="2">DP1</strain>
    </source>
</reference>
<dbReference type="PANTHER" id="PTHR48228">
    <property type="entry name" value="SUCCINYL-COA--D-CITRAMALATE COA-TRANSFERASE"/>
    <property type="match status" value="1"/>
</dbReference>
<dbReference type="AlphaFoldDB" id="A0AAD1XGK3"/>
<dbReference type="InterPro" id="IPR050509">
    <property type="entry name" value="CoA-transferase_III"/>
</dbReference>
<comment type="caution">
    <text evidence="2">The sequence shown here is derived from an EMBL/GenBank/DDBJ whole genome shotgun (WGS) entry which is preliminary data.</text>
</comment>
<evidence type="ECO:0000313" key="3">
    <source>
        <dbReference type="Proteomes" id="UP001295684"/>
    </source>
</evidence>
<dbReference type="InterPro" id="IPR044855">
    <property type="entry name" value="CoA-Trfase_III_dom3_sf"/>
</dbReference>
<dbReference type="GO" id="GO:0003824">
    <property type="term" value="F:catalytic activity"/>
    <property type="evidence" value="ECO:0007669"/>
    <property type="project" value="InterPro"/>
</dbReference>
<dbReference type="Proteomes" id="UP001295684">
    <property type="component" value="Unassembled WGS sequence"/>
</dbReference>
<dbReference type="SUPFAM" id="SSF89796">
    <property type="entry name" value="CoA-transferase family III (CaiB/BaiF)"/>
    <property type="match status" value="1"/>
</dbReference>
<sequence length="405" mass="45556">MEASKPLKGITVLEFEGYPPLTFCGLMLAELGATVIHVGKKKPVPVLDTLSKGKSIIINLKKLEGENSRQIILDLLPKIDVIIEGYRPGTMEKLGLGPEDVKQATAQKNSVDFVQLKRNKKFPDQSLGHIKKDILYCRLSGFGQEGENHLIAGHDLSYLAKAGILKYIRRYGYNTKDNPSKDKPVIPFNLVADFLAGSTLMFSQILKKLAEMKVGGITDPGIIDTGLTQNSAYLFKDILSKDEKLDEHDLCQHPLNTVYCSSDKHYFAICFNKLDASSPDVQEEIIDLLSQFGYERSFLSLESMEKFFLSKKISNIFTIFKGYPVVPVIIPTDVLKQDDKILESYALRETIMDLISERYSSISKDGKDLEPLPSYYTSRKGFQKQRSIIRGADYDYIKAKFLAKI</sequence>
<proteinExistence type="inferred from homology"/>
<dbReference type="EMBL" id="CAMPGE010012975">
    <property type="protein sequence ID" value="CAI2371727.1"/>
    <property type="molecule type" value="Genomic_DNA"/>
</dbReference>
<gene>
    <name evidence="2" type="ORF">ECRASSUSDP1_LOCUS13052</name>
</gene>
<dbReference type="PANTHER" id="PTHR48228:SF5">
    <property type="entry name" value="ALPHA-METHYLACYL-COA RACEMASE"/>
    <property type="match status" value="1"/>
</dbReference>
<dbReference type="Gene3D" id="3.40.50.10540">
    <property type="entry name" value="Crotonobetainyl-coa:carnitine coa-transferase, domain 1"/>
    <property type="match status" value="2"/>
</dbReference>
<organism evidence="2 3">
    <name type="scientific">Euplotes crassus</name>
    <dbReference type="NCBI Taxonomy" id="5936"/>
    <lineage>
        <taxon>Eukaryota</taxon>
        <taxon>Sar</taxon>
        <taxon>Alveolata</taxon>
        <taxon>Ciliophora</taxon>
        <taxon>Intramacronucleata</taxon>
        <taxon>Spirotrichea</taxon>
        <taxon>Hypotrichia</taxon>
        <taxon>Euplotida</taxon>
        <taxon>Euplotidae</taxon>
        <taxon>Moneuplotes</taxon>
    </lineage>
</organism>
<evidence type="ECO:0000256" key="1">
    <source>
        <dbReference type="ARBA" id="ARBA00008383"/>
    </source>
</evidence>
<protein>
    <submittedName>
        <fullName evidence="2">Uncharacterized protein</fullName>
    </submittedName>
</protein>
<name>A0AAD1XGK3_EUPCR</name>
<dbReference type="InterPro" id="IPR003673">
    <property type="entry name" value="CoA-Trfase_fam_III"/>
</dbReference>
<accession>A0AAD1XGK3</accession>
<keyword evidence="3" id="KW-1185">Reference proteome</keyword>